<dbReference type="InterPro" id="IPR037215">
    <property type="entry name" value="GUN4-like_sf"/>
</dbReference>
<organism evidence="6 7">
    <name type="scientific">Gloeothece verrucosa (strain PCC 7822)</name>
    <name type="common">Cyanothece sp. (strain PCC 7822)</name>
    <dbReference type="NCBI Taxonomy" id="497965"/>
    <lineage>
        <taxon>Bacteria</taxon>
        <taxon>Bacillati</taxon>
        <taxon>Cyanobacteriota</taxon>
        <taxon>Cyanophyceae</taxon>
        <taxon>Oscillatoriophycideae</taxon>
        <taxon>Chroococcales</taxon>
        <taxon>Aphanothecaceae</taxon>
        <taxon>Gloeothece</taxon>
        <taxon>Gloeothece verrucosa</taxon>
    </lineage>
</organism>
<dbReference type="Pfam" id="PF13181">
    <property type="entry name" value="TPR_8"/>
    <property type="match status" value="1"/>
</dbReference>
<dbReference type="Pfam" id="PF05419">
    <property type="entry name" value="GUN4"/>
    <property type="match status" value="1"/>
</dbReference>
<dbReference type="InterPro" id="IPR011990">
    <property type="entry name" value="TPR-like_helical_dom_sf"/>
</dbReference>
<feature type="repeat" description="TPR" evidence="3">
    <location>
        <begin position="310"/>
        <end position="343"/>
    </location>
</feature>
<dbReference type="KEGG" id="cyj:Cyan7822_4060"/>
<dbReference type="PANTHER" id="PTHR44943:SF4">
    <property type="entry name" value="TPR REPEAT-CONTAINING PROTEIN MJ0798"/>
    <property type="match status" value="1"/>
</dbReference>
<protein>
    <submittedName>
        <fullName evidence="6">GUN4 domain protein</fullName>
    </submittedName>
</protein>
<evidence type="ECO:0000256" key="3">
    <source>
        <dbReference type="PROSITE-ProRule" id="PRU00339"/>
    </source>
</evidence>
<feature type="repeat" description="TPR" evidence="3">
    <location>
        <begin position="344"/>
        <end position="377"/>
    </location>
</feature>
<evidence type="ECO:0000256" key="2">
    <source>
        <dbReference type="ARBA" id="ARBA00022803"/>
    </source>
</evidence>
<name>E0U6U6_GLOV7</name>
<dbReference type="PANTHER" id="PTHR44943">
    <property type="entry name" value="CELLULOSE SYNTHASE OPERON PROTEIN C"/>
    <property type="match status" value="1"/>
</dbReference>
<keyword evidence="2 3" id="KW-0802">TPR repeat</keyword>
<reference evidence="7" key="1">
    <citation type="journal article" date="2011" name="MBio">
        <title>Novel metabolic attributes of the genus Cyanothece, comprising a group of unicellular nitrogen-fixing Cyanobacteria.</title>
        <authorList>
            <person name="Bandyopadhyay A."/>
            <person name="Elvitigala T."/>
            <person name="Welsh E."/>
            <person name="Stockel J."/>
            <person name="Liberton M."/>
            <person name="Min H."/>
            <person name="Sherman L.A."/>
            <person name="Pakrasi H.B."/>
        </authorList>
    </citation>
    <scope>NUCLEOTIDE SEQUENCE [LARGE SCALE GENOMIC DNA]</scope>
    <source>
        <strain evidence="7">PCC 7822</strain>
    </source>
</reference>
<evidence type="ECO:0000256" key="4">
    <source>
        <dbReference type="SAM" id="MobiDB-lite"/>
    </source>
</evidence>
<dbReference type="AlphaFoldDB" id="E0U6U6"/>
<dbReference type="Pfam" id="PF13432">
    <property type="entry name" value="TPR_16"/>
    <property type="match status" value="1"/>
</dbReference>
<dbReference type="SMART" id="SM00028">
    <property type="entry name" value="TPR"/>
    <property type="match status" value="7"/>
</dbReference>
<dbReference type="PROSITE" id="PS50005">
    <property type="entry name" value="TPR"/>
    <property type="match status" value="5"/>
</dbReference>
<dbReference type="InterPro" id="IPR019734">
    <property type="entry name" value="TPR_rpt"/>
</dbReference>
<feature type="repeat" description="TPR" evidence="3">
    <location>
        <begin position="559"/>
        <end position="592"/>
    </location>
</feature>
<dbReference type="SUPFAM" id="SSF140869">
    <property type="entry name" value="GUN4-like"/>
    <property type="match status" value="1"/>
</dbReference>
<dbReference type="CDD" id="cd16383">
    <property type="entry name" value="GUN4"/>
    <property type="match status" value="1"/>
</dbReference>
<dbReference type="HOGENOM" id="CLU_364380_0_0_3"/>
<dbReference type="Gene3D" id="1.25.40.620">
    <property type="match status" value="1"/>
</dbReference>
<feature type="repeat" description="TPR" evidence="3">
    <location>
        <begin position="491"/>
        <end position="524"/>
    </location>
</feature>
<evidence type="ECO:0000313" key="6">
    <source>
        <dbReference type="EMBL" id="ADN15983.1"/>
    </source>
</evidence>
<dbReference type="EMBL" id="CP002198">
    <property type="protein sequence ID" value="ADN15983.1"/>
    <property type="molecule type" value="Genomic_DNA"/>
</dbReference>
<feature type="region of interest" description="Disordered" evidence="4">
    <location>
        <begin position="470"/>
        <end position="490"/>
    </location>
</feature>
<dbReference type="SUPFAM" id="SSF48452">
    <property type="entry name" value="TPR-like"/>
    <property type="match status" value="1"/>
</dbReference>
<keyword evidence="7" id="KW-1185">Reference proteome</keyword>
<evidence type="ECO:0000259" key="5">
    <source>
        <dbReference type="Pfam" id="PF05419"/>
    </source>
</evidence>
<dbReference type="eggNOG" id="COG0457">
    <property type="taxonomic scope" value="Bacteria"/>
</dbReference>
<feature type="repeat" description="TPR" evidence="3">
    <location>
        <begin position="412"/>
        <end position="445"/>
    </location>
</feature>
<keyword evidence="1" id="KW-0677">Repeat</keyword>
<evidence type="ECO:0000313" key="7">
    <source>
        <dbReference type="Proteomes" id="UP000008206"/>
    </source>
</evidence>
<dbReference type="RefSeq" id="WP_013324051.1">
    <property type="nucleotide sequence ID" value="NC_014501.1"/>
</dbReference>
<dbReference type="Pfam" id="PF00515">
    <property type="entry name" value="TPR_1"/>
    <property type="match status" value="1"/>
</dbReference>
<gene>
    <name evidence="6" type="ordered locus">Cyan7822_4060</name>
</gene>
<dbReference type="Gene3D" id="1.10.10.1770">
    <property type="entry name" value="Gun4-like"/>
    <property type="match status" value="1"/>
</dbReference>
<feature type="domain" description="GUN4-like" evidence="5">
    <location>
        <begin position="613"/>
        <end position="748"/>
    </location>
</feature>
<dbReference type="InterPro" id="IPR008629">
    <property type="entry name" value="GUN4-like"/>
</dbReference>
<evidence type="ECO:0000256" key="1">
    <source>
        <dbReference type="ARBA" id="ARBA00022737"/>
    </source>
</evidence>
<sequence length="766" mass="90760">MNNRSNSSWSQLFTNQAFKSLILKFKRETLSVLPKEIKKDSHYQKALTIFFENNFIDCENPRNIQKQFSLFLINYLDDFKKNHKQNELNLFEGQGNQDQGFLKLNRHQTEQILQEKQNRLLILSASPQITVDCPLSIQNNLPIEIRNHLKLILEKYYPISNSVCPVEYYGDYFQNPISELDIKGLNEIFSSIATVIIYSQITDYQVNFHLAFWTMQEKSLIQISLPTWNWETTFKKLKQKGQPEEEALRNIRKIIVKAYQFIAVFLADFYYLNFNLYYQSNFSKFFSIFPPSWLHFPQKFLENIYQRNQSEIYYQQGRILSQLKKHTDALDYLNKALDLSSTRAEIWTEKGETLLNLKNWPEAIDVFKKSLSLNFKNFKALKGQGIALFHLLFSEEALTYFDQALQLKTDDYEIWTYRGHTLYNLDRVDQALESYEKALSINPNYLEAIKYRSSALHNLGREDKTFTPIRESSQVSRHKDNKSGNLASDSPRNWLDLAQAKVKQEKWEEALHCFDEALKLNPHDYQALKGKGLCLFNLRRCLNAFNCFDQALKIKATNYRLWIYRGKALYFLERFAESIYSYNRALFINPQSKTAFHERQKILKSLELMKLKSDCNIDYTNLRDLLAKQQWKQADIETSKLILQIAQQGKKIIVKLNFKDIEQFPITDLYTLDKLWQIYSGQHFGLTVQKAIYKNFEDNKEEMYDEKRWLIFARKVGWLDGSQWLPYEALTFSTKAPLGHFPRMFQLFQPKMLVFFLLKLEKTNRE</sequence>
<dbReference type="Gene3D" id="1.25.40.10">
    <property type="entry name" value="Tetratricopeptide repeat domain"/>
    <property type="match status" value="3"/>
</dbReference>
<dbReference type="Proteomes" id="UP000008206">
    <property type="component" value="Chromosome"/>
</dbReference>
<dbReference type="STRING" id="497965.Cyan7822_4060"/>
<dbReference type="InterPro" id="IPR051685">
    <property type="entry name" value="Ycf3/AcsC/BcsC/TPR_MFPF"/>
</dbReference>
<dbReference type="OrthoDB" id="5477554at2"/>
<accession>E0U6U6</accession>
<proteinExistence type="predicted"/>
<dbReference type="PROSITE" id="PS50293">
    <property type="entry name" value="TPR_REGION"/>
    <property type="match status" value="1"/>
</dbReference>